<dbReference type="GO" id="GO:0015344">
    <property type="term" value="F:siderophore uptake transmembrane transporter activity"/>
    <property type="evidence" value="ECO:0007669"/>
    <property type="project" value="TreeGrafter"/>
</dbReference>
<dbReference type="Gene3D" id="2.170.130.10">
    <property type="entry name" value="TonB-dependent receptor, plug domain"/>
    <property type="match status" value="1"/>
</dbReference>
<feature type="signal peptide" evidence="14">
    <location>
        <begin position="1"/>
        <end position="19"/>
    </location>
</feature>
<sequence>MKKILLTCFMLVFVLYAWAQDRTVGGTVTDGETGEPLPGVTVLLKGTGNGVNTDLDGKYRISVPSEGGTLVFTFIGMNRVEKEIGSKSVIDVSMATDVQQLSEVIVTASGIERESRATGYAVQTVESDEFLKSRESNINNALAGKVAGVDVNASSGTVGGSSRVVIRGVSSISGNNQPLYVVDGVPIQNTNIASVDRFSGVDYGNRAGDINPDDIESMTVLKGGAAAALYGQRARNGVIVITTKKGKKNSKMSVTVNSSVRFDSPFRLPDYQNEYGQGSINKLDSASQANWGPRFDGRSFIAPDSSTATYSAVPDNVENFYRTGQTMINSVSLAGGDDKSTYRFGITQLDQEGIVPNTAISRTTFNLNGSRNFDNNFYSSFAVTYQRSDNDGRPETGFNNPNAVASIVTTIPRNIDLDRYKDRDVYLNPDGSPVPFLGITQNPFFSLNENVFTQDVNRLFGYGLIGFRPTDWLNISWRLGTDVIYDNRKQIYQAGSSGYVDGGLWNDRIFEQQTNSDLLVTVNKDITDRLNLNLILGHNVNDIYVESAFDRGQDLTDPTLFVIQNANNKEASNVINNRTRIIGAFFDAGFSWDNYLFLNITGRNDWNSTLPVDNNSYFFPGVSGSAVLTDAFDFGSDLFNFLKVRANWSQVGGSTTPFQLSPVFFPQTSIFQLFGVDNTYPFNGIPGFAGNNARANAELRPEITTSYEVGGEFHFFLSKLIVDATYYVQQTDDQIVNVPVAPSTGFSSFFLNAGSIRNSGVEVKITGTPLELGDFKWVSTVNFARNVNELVSIQDEFEFVDVPGTRTDPGLRAYLGEPVGTIFGSDWRRDSEGNILINPVSGLRLSQDGQKIGNITPDFRLGFQNEFSFKGLSVSALIDWRQGGQIHSQTVQSLRGNGAVMETVEGRDLAYIDNGVILLDEDEDGNAISTRPNDIAITAQQFWGQQNTVDADGVFDATYVKLRELSASYTLPSAWFNDLPIGSLSLGVEGRNLALLYSKIPHIDPEVSFYGSGNAQGIEAFNLPTTRSLGVNVKLTF</sequence>
<keyword evidence="18" id="KW-1185">Reference proteome</keyword>
<dbReference type="InterPro" id="IPR000531">
    <property type="entry name" value="Beta-barrel_TonB"/>
</dbReference>
<feature type="domain" description="TonB-dependent receptor-like beta-barrel" evidence="15">
    <location>
        <begin position="437"/>
        <end position="793"/>
    </location>
</feature>
<evidence type="ECO:0000313" key="18">
    <source>
        <dbReference type="Proteomes" id="UP000642920"/>
    </source>
</evidence>
<evidence type="ECO:0000256" key="7">
    <source>
        <dbReference type="ARBA" id="ARBA00023004"/>
    </source>
</evidence>
<dbReference type="EMBL" id="JAERQG010000004">
    <property type="protein sequence ID" value="MBL0766762.1"/>
    <property type="molecule type" value="Genomic_DNA"/>
</dbReference>
<keyword evidence="2 12" id="KW-0813">Transport</keyword>
<comment type="subcellular location">
    <subcellularLocation>
        <location evidence="1 12">Cell outer membrane</location>
        <topology evidence="1 12">Multi-pass membrane protein</topology>
    </subcellularLocation>
</comment>
<dbReference type="PANTHER" id="PTHR32552:SF89">
    <property type="entry name" value="CATECHOLATE SIDEROPHORE RECEPTOR FIU"/>
    <property type="match status" value="1"/>
</dbReference>
<dbReference type="Pfam" id="PF13715">
    <property type="entry name" value="CarbopepD_reg_2"/>
    <property type="match status" value="1"/>
</dbReference>
<dbReference type="InterPro" id="IPR037066">
    <property type="entry name" value="Plug_dom_sf"/>
</dbReference>
<evidence type="ECO:0000256" key="4">
    <source>
        <dbReference type="ARBA" id="ARBA00022496"/>
    </source>
</evidence>
<evidence type="ECO:0000313" key="17">
    <source>
        <dbReference type="EMBL" id="MBL0766762.1"/>
    </source>
</evidence>
<dbReference type="AlphaFoldDB" id="A0A937AAC7"/>
<evidence type="ECO:0000256" key="13">
    <source>
        <dbReference type="RuleBase" id="RU003357"/>
    </source>
</evidence>
<dbReference type="Proteomes" id="UP000642920">
    <property type="component" value="Unassembled WGS sequence"/>
</dbReference>
<evidence type="ECO:0000256" key="12">
    <source>
        <dbReference type="PROSITE-ProRule" id="PRU01360"/>
    </source>
</evidence>
<keyword evidence="9 13" id="KW-0798">TonB box</keyword>
<comment type="similarity">
    <text evidence="12 13">Belongs to the TonB-dependent receptor family.</text>
</comment>
<keyword evidence="8" id="KW-0406">Ion transport</keyword>
<keyword evidence="4" id="KW-0410">Iron transport</keyword>
<proteinExistence type="inferred from homology"/>
<evidence type="ECO:0000259" key="15">
    <source>
        <dbReference type="Pfam" id="PF00593"/>
    </source>
</evidence>
<reference evidence="17" key="1">
    <citation type="submission" date="2021-01" db="EMBL/GenBank/DDBJ databases">
        <title>Marivirga sp. nov., isolated from intertidal surface sediments.</title>
        <authorList>
            <person name="Zhang M."/>
        </authorList>
    </citation>
    <scope>NUCLEOTIDE SEQUENCE</scope>
    <source>
        <strain evidence="17">SM1354</strain>
    </source>
</reference>
<protein>
    <submittedName>
        <fullName evidence="17">SusC/RagA family TonB-linked outer membrane protein</fullName>
    </submittedName>
</protein>
<dbReference type="InterPro" id="IPR039426">
    <property type="entry name" value="TonB-dep_rcpt-like"/>
</dbReference>
<keyword evidence="6 14" id="KW-0732">Signal</keyword>
<evidence type="ECO:0000256" key="3">
    <source>
        <dbReference type="ARBA" id="ARBA00022452"/>
    </source>
</evidence>
<organism evidence="17 18">
    <name type="scientific">Marivirga atlantica</name>
    <dbReference type="NCBI Taxonomy" id="1548457"/>
    <lineage>
        <taxon>Bacteria</taxon>
        <taxon>Pseudomonadati</taxon>
        <taxon>Bacteroidota</taxon>
        <taxon>Cytophagia</taxon>
        <taxon>Cytophagales</taxon>
        <taxon>Marivirgaceae</taxon>
        <taxon>Marivirga</taxon>
    </lineage>
</organism>
<dbReference type="RefSeq" id="WP_201923661.1">
    <property type="nucleotide sequence ID" value="NZ_JAERQG010000004.1"/>
</dbReference>
<dbReference type="Gene3D" id="2.40.170.20">
    <property type="entry name" value="TonB-dependent receptor, beta-barrel domain"/>
    <property type="match status" value="1"/>
</dbReference>
<dbReference type="PANTHER" id="PTHR32552">
    <property type="entry name" value="FERRICHROME IRON RECEPTOR-RELATED"/>
    <property type="match status" value="1"/>
</dbReference>
<dbReference type="InterPro" id="IPR008969">
    <property type="entry name" value="CarboxyPept-like_regulatory"/>
</dbReference>
<dbReference type="Pfam" id="PF00593">
    <property type="entry name" value="TonB_dep_Rec_b-barrel"/>
    <property type="match status" value="1"/>
</dbReference>
<keyword evidence="5 12" id="KW-0812">Transmembrane</keyword>
<dbReference type="SUPFAM" id="SSF56935">
    <property type="entry name" value="Porins"/>
    <property type="match status" value="1"/>
</dbReference>
<dbReference type="FunFam" id="2.170.130.10:FF:000023">
    <property type="entry name" value="SusC/RagA family TonB-linked outer membrane protein"/>
    <property type="match status" value="1"/>
</dbReference>
<dbReference type="Pfam" id="PF07715">
    <property type="entry name" value="Plug"/>
    <property type="match status" value="1"/>
</dbReference>
<evidence type="ECO:0000256" key="5">
    <source>
        <dbReference type="ARBA" id="ARBA00022692"/>
    </source>
</evidence>
<name>A0A937AAC7_9BACT</name>
<evidence type="ECO:0000256" key="9">
    <source>
        <dbReference type="ARBA" id="ARBA00023077"/>
    </source>
</evidence>
<evidence type="ECO:0000256" key="1">
    <source>
        <dbReference type="ARBA" id="ARBA00004571"/>
    </source>
</evidence>
<accession>A0A937AAC7</accession>
<dbReference type="GO" id="GO:0009279">
    <property type="term" value="C:cell outer membrane"/>
    <property type="evidence" value="ECO:0007669"/>
    <property type="project" value="UniProtKB-SubCell"/>
</dbReference>
<evidence type="ECO:0000256" key="2">
    <source>
        <dbReference type="ARBA" id="ARBA00022448"/>
    </source>
</evidence>
<evidence type="ECO:0000256" key="6">
    <source>
        <dbReference type="ARBA" id="ARBA00022729"/>
    </source>
</evidence>
<dbReference type="InterPro" id="IPR012910">
    <property type="entry name" value="Plug_dom"/>
</dbReference>
<dbReference type="PROSITE" id="PS52016">
    <property type="entry name" value="TONB_DEPENDENT_REC_3"/>
    <property type="match status" value="1"/>
</dbReference>
<keyword evidence="3 12" id="KW-1134">Transmembrane beta strand</keyword>
<feature type="chain" id="PRO_5037864476" evidence="14">
    <location>
        <begin position="20"/>
        <end position="1037"/>
    </location>
</feature>
<evidence type="ECO:0000259" key="16">
    <source>
        <dbReference type="Pfam" id="PF07715"/>
    </source>
</evidence>
<dbReference type="InterPro" id="IPR023997">
    <property type="entry name" value="TonB-dep_OMP_SusC/RagA_CS"/>
</dbReference>
<evidence type="ECO:0000256" key="14">
    <source>
        <dbReference type="SAM" id="SignalP"/>
    </source>
</evidence>
<dbReference type="Gene3D" id="2.60.40.1120">
    <property type="entry name" value="Carboxypeptidase-like, regulatory domain"/>
    <property type="match status" value="1"/>
</dbReference>
<dbReference type="SUPFAM" id="SSF49464">
    <property type="entry name" value="Carboxypeptidase regulatory domain-like"/>
    <property type="match status" value="1"/>
</dbReference>
<evidence type="ECO:0000256" key="11">
    <source>
        <dbReference type="ARBA" id="ARBA00023237"/>
    </source>
</evidence>
<keyword evidence="11 12" id="KW-0998">Cell outer membrane</keyword>
<feature type="domain" description="TonB-dependent receptor plug" evidence="16">
    <location>
        <begin position="116"/>
        <end position="238"/>
    </location>
</feature>
<dbReference type="NCBIfam" id="TIGR04057">
    <property type="entry name" value="SusC_RagA_signa"/>
    <property type="match status" value="1"/>
</dbReference>
<dbReference type="NCBIfam" id="TIGR04056">
    <property type="entry name" value="OMP_RagA_SusC"/>
    <property type="match status" value="1"/>
</dbReference>
<keyword evidence="10 12" id="KW-0472">Membrane</keyword>
<evidence type="ECO:0000256" key="10">
    <source>
        <dbReference type="ARBA" id="ARBA00023136"/>
    </source>
</evidence>
<evidence type="ECO:0000256" key="8">
    <source>
        <dbReference type="ARBA" id="ARBA00023065"/>
    </source>
</evidence>
<dbReference type="InterPro" id="IPR023996">
    <property type="entry name" value="TonB-dep_OMP_SusC/RagA"/>
</dbReference>
<gene>
    <name evidence="17" type="ORF">JKP34_15955</name>
</gene>
<comment type="caution">
    <text evidence="17">The sequence shown here is derived from an EMBL/GenBank/DDBJ whole genome shotgun (WGS) entry which is preliminary data.</text>
</comment>
<keyword evidence="7" id="KW-0408">Iron</keyword>
<dbReference type="InterPro" id="IPR036942">
    <property type="entry name" value="Beta-barrel_TonB_sf"/>
</dbReference>